<dbReference type="Gene3D" id="3.40.50.300">
    <property type="entry name" value="P-loop containing nucleotide triphosphate hydrolases"/>
    <property type="match status" value="1"/>
</dbReference>
<keyword evidence="3" id="KW-1185">Reference proteome</keyword>
<dbReference type="PANTHER" id="PTHR14136:SF17">
    <property type="entry name" value="BTB_POZ DOMAIN-CONTAINING PROTEIN KCTD9"/>
    <property type="match status" value="1"/>
</dbReference>
<dbReference type="PANTHER" id="PTHR14136">
    <property type="entry name" value="BTB_POZ DOMAIN-CONTAINING PROTEIN KCTD9"/>
    <property type="match status" value="1"/>
</dbReference>
<accession>U7QAQ1</accession>
<comment type="caution">
    <text evidence="2">The sequence shown here is derived from an EMBL/GenBank/DDBJ whole genome shotgun (WGS) entry which is preliminary data.</text>
</comment>
<evidence type="ECO:0000313" key="3">
    <source>
        <dbReference type="Proteomes" id="UP000017127"/>
    </source>
</evidence>
<dbReference type="SUPFAM" id="SSF52540">
    <property type="entry name" value="P-loop containing nucleoside triphosphate hydrolases"/>
    <property type="match status" value="1"/>
</dbReference>
<feature type="domain" description="NACHT N-terminal Helical" evidence="1">
    <location>
        <begin position="50"/>
        <end position="266"/>
    </location>
</feature>
<sequence>MAGKLLRKIWIVLNTDIELSLTGTVSTSVEAGKAVFELAKALKENKNDEKLAPIINNIDSLLDVLNSPLGEVAKATLPFLPIATGILSYIAEQTRSEPSLEDSVQLVSQVAYLESLRVFLEEHPELELAENTASEKVAKQIKKLGETIEVDGKEINFDDREARKTLICFHDSPLAKVFNPILVERFQESGLDENTAKITTERISRNTHRYMKEAVAEVRDSAKKLAGIYGDGWLKDIEAYHSIDQYLEEVIAKKPEEKVFDEKFTFRQIYVPMNVKLVDSNGEFREDSDSQNIEQWAKTTLLDDHKKGQVLFIQGGPGRGKSVFCRMFSDWVRRELHPIYTPILIRLRDIKSFSNDINETLATVIDRDFTRIDSGWLTDSNTRFLFLLDGFDELLLERGKGNDLKFFLDQVADFQERCSRNNEQGHRVLITGRPLDRIRYRELTAFDDIGNRYLEPGKFKQIEIIPMDETIQQQWLEKWKTVVDSNSLIAVTKTDNFWQFLQDERCPQQAKYLAKEPLLLYLLAVLHRDEQLHIDMFENADAGQAKILIYEQALEWVLNKQRTEDGESLNPKFTGLEPEDLRSLLAEAGLCVVQSGREYASIKMIESRLLEKEDEGAKELIEKARQTGSEEALKNALAAFYLKSGTADNSVEFFHKSFGEFLCAERMAETLEEFTFKSKKRGKTYEMPTKELERQIYDLFGYGNLTAEIVEYLMALLIKNEIDFGVLFERLHEFYLRWCNGDFIELWDATEEMLPLKKARQLQQQDIERGQRQVDIYTGLNVMILLFELHRYGQLKQELKEKLHFHPCGQPGSEEFDKQRLLQIIRYTYSLKVNTFLNIISKFLISAHLRSADLFNVNLSDVNLSDANLSDANLIRARLGGVDLSRANLIGANFHDATLCGANLSHANLRSSILRDANLRSADLSNANLRSADLIRASLFYANLSGANLSGASLSYAYLSDANLSDADLSCANLSCANLIRADLSCANLSDIRWDNHTKWSNVTGLEEAKNVPEAWKQ</sequence>
<proteinExistence type="predicted"/>
<name>U7QAQ1_9CYAN</name>
<dbReference type="OrthoDB" id="473122at2"/>
<evidence type="ECO:0000313" key="2">
    <source>
        <dbReference type="EMBL" id="ERT04115.1"/>
    </source>
</evidence>
<dbReference type="Pfam" id="PF00805">
    <property type="entry name" value="Pentapeptide"/>
    <property type="match status" value="3"/>
</dbReference>
<dbReference type="RefSeq" id="WP_023069610.1">
    <property type="nucleotide sequence ID" value="NZ_AUZM01000122.1"/>
</dbReference>
<evidence type="ECO:0000259" key="1">
    <source>
        <dbReference type="Pfam" id="PF22735"/>
    </source>
</evidence>
<reference evidence="2 3" key="1">
    <citation type="journal article" date="2013" name="Front. Microbiol.">
        <title>Comparative genomic analyses of the cyanobacterium, Lyngbya aestuarii BL J, a powerful hydrogen producer.</title>
        <authorList>
            <person name="Kothari A."/>
            <person name="Vaughn M."/>
            <person name="Garcia-Pichel F."/>
        </authorList>
    </citation>
    <scope>NUCLEOTIDE SEQUENCE [LARGE SCALE GENOMIC DNA]</scope>
    <source>
        <strain evidence="2 3">BL J</strain>
    </source>
</reference>
<dbReference type="InterPro" id="IPR027417">
    <property type="entry name" value="P-loop_NTPase"/>
</dbReference>
<dbReference type="PATRIC" id="fig|1348334.3.peg.5692"/>
<gene>
    <name evidence="2" type="ORF">M595_5941</name>
</gene>
<organism evidence="2 3">
    <name type="scientific">Lyngbya aestuarii BL J</name>
    <dbReference type="NCBI Taxonomy" id="1348334"/>
    <lineage>
        <taxon>Bacteria</taxon>
        <taxon>Bacillati</taxon>
        <taxon>Cyanobacteriota</taxon>
        <taxon>Cyanophyceae</taxon>
        <taxon>Oscillatoriophycideae</taxon>
        <taxon>Oscillatoriales</taxon>
        <taxon>Microcoleaceae</taxon>
        <taxon>Lyngbya</taxon>
    </lineage>
</organism>
<dbReference type="Gene3D" id="2.160.20.80">
    <property type="entry name" value="E3 ubiquitin-protein ligase SopA"/>
    <property type="match status" value="1"/>
</dbReference>
<dbReference type="InterPro" id="IPR051082">
    <property type="entry name" value="Pentapeptide-BTB/POZ_domain"/>
</dbReference>
<dbReference type="AlphaFoldDB" id="U7QAQ1"/>
<dbReference type="InterPro" id="IPR001646">
    <property type="entry name" value="5peptide_repeat"/>
</dbReference>
<dbReference type="EMBL" id="AUZM01000122">
    <property type="protein sequence ID" value="ERT04115.1"/>
    <property type="molecule type" value="Genomic_DNA"/>
</dbReference>
<dbReference type="Proteomes" id="UP000017127">
    <property type="component" value="Unassembled WGS sequence"/>
</dbReference>
<protein>
    <submittedName>
        <fullName evidence="2">Pentapeptide repeats family protein</fullName>
    </submittedName>
</protein>
<dbReference type="SUPFAM" id="SSF141571">
    <property type="entry name" value="Pentapeptide repeat-like"/>
    <property type="match status" value="1"/>
</dbReference>
<dbReference type="InterPro" id="IPR054568">
    <property type="entry name" value="NNH3"/>
</dbReference>
<dbReference type="Pfam" id="PF22735">
    <property type="entry name" value="NNH3"/>
    <property type="match status" value="1"/>
</dbReference>